<keyword evidence="6" id="KW-1185">Reference proteome</keyword>
<dbReference type="InterPro" id="IPR013762">
    <property type="entry name" value="Integrase-like_cat_sf"/>
</dbReference>
<dbReference type="Gene3D" id="1.10.150.130">
    <property type="match status" value="1"/>
</dbReference>
<dbReference type="Gene3D" id="1.10.443.10">
    <property type="entry name" value="Intergrase catalytic core"/>
    <property type="match status" value="1"/>
</dbReference>
<dbReference type="PROSITE" id="PS51898">
    <property type="entry name" value="TYR_RECOMBINASE"/>
    <property type="match status" value="1"/>
</dbReference>
<protein>
    <submittedName>
        <fullName evidence="5">Site-specific recombinase XerD</fullName>
    </submittedName>
</protein>
<dbReference type="Pfam" id="PF00589">
    <property type="entry name" value="Phage_integrase"/>
    <property type="match status" value="1"/>
</dbReference>
<dbReference type="PANTHER" id="PTHR30349">
    <property type="entry name" value="PHAGE INTEGRASE-RELATED"/>
    <property type="match status" value="1"/>
</dbReference>
<dbReference type="EMBL" id="FTNM01000005">
    <property type="protein sequence ID" value="SIR30883.1"/>
    <property type="molecule type" value="Genomic_DNA"/>
</dbReference>
<gene>
    <name evidence="5" type="ORF">SAMN05421545_3052</name>
</gene>
<dbReference type="InterPro" id="IPR002104">
    <property type="entry name" value="Integrase_catalytic"/>
</dbReference>
<dbReference type="CDD" id="cd01185">
    <property type="entry name" value="INTN1_C_like"/>
    <property type="match status" value="1"/>
</dbReference>
<sequence>MNIKFSILFYLKKPKSYLSGPVPIYLRVTVAGKRAELMTGRTIEPDKWSSVAGRGIGVKEVIRSLNAYLDSLQAKLYEAHRQLIDADAPVTAESLKNKFLGREEKGKMLVKVFEDHNKKIADLVGEEFSPGTLERYTTSLKHTQDFLFWKFGVRDIDIRKIDHAFITDYEHYLRSVRKCSNNTAVKYIKNFGKIIRICLANGWLSSSPFMNYKSKIRTVERVFLSEEELQRMAEKEFASERLAQVRDIFLFSCFTGLAYVDVQKLRYTDIQKGIDGEQWVYKNRQKTDTPSRIPLLPTALRIINKYRQHLQCIHEGRVLPVPSNQKMNAYLKEIADLCGINKQLTFHAARHTFATTITLLNGVPMESVSKMLGHTNLRTTQHYAKILDVKVGEDMQRLRERLKL</sequence>
<evidence type="ECO:0000256" key="3">
    <source>
        <dbReference type="ARBA" id="ARBA00023172"/>
    </source>
</evidence>
<keyword evidence="2" id="KW-0238">DNA-binding</keyword>
<dbReference type="InterPro" id="IPR035386">
    <property type="entry name" value="Arm-DNA-bind_5"/>
</dbReference>
<dbReference type="GO" id="GO:0003677">
    <property type="term" value="F:DNA binding"/>
    <property type="evidence" value="ECO:0007669"/>
    <property type="project" value="UniProtKB-KW"/>
</dbReference>
<dbReference type="InterPro" id="IPR025269">
    <property type="entry name" value="SAM-like_dom"/>
</dbReference>
<dbReference type="OrthoDB" id="1098628at2"/>
<dbReference type="SUPFAM" id="SSF56349">
    <property type="entry name" value="DNA breaking-rejoining enzymes"/>
    <property type="match status" value="1"/>
</dbReference>
<dbReference type="PANTHER" id="PTHR30349:SF64">
    <property type="entry name" value="PROPHAGE INTEGRASE INTD-RELATED"/>
    <property type="match status" value="1"/>
</dbReference>
<evidence type="ECO:0000256" key="1">
    <source>
        <dbReference type="ARBA" id="ARBA00008857"/>
    </source>
</evidence>
<evidence type="ECO:0000313" key="5">
    <source>
        <dbReference type="EMBL" id="SIR30883.1"/>
    </source>
</evidence>
<proteinExistence type="inferred from homology"/>
<accession>A0A1N6ZVP0</accession>
<keyword evidence="3" id="KW-0233">DNA recombination</keyword>
<dbReference type="GO" id="GO:0015074">
    <property type="term" value="P:DNA integration"/>
    <property type="evidence" value="ECO:0007669"/>
    <property type="project" value="InterPro"/>
</dbReference>
<organism evidence="5 6">
    <name type="scientific">Pontibacter lucknowensis</name>
    <dbReference type="NCBI Taxonomy" id="1077936"/>
    <lineage>
        <taxon>Bacteria</taxon>
        <taxon>Pseudomonadati</taxon>
        <taxon>Bacteroidota</taxon>
        <taxon>Cytophagia</taxon>
        <taxon>Cytophagales</taxon>
        <taxon>Hymenobacteraceae</taxon>
        <taxon>Pontibacter</taxon>
    </lineage>
</organism>
<dbReference type="Pfam" id="PF17293">
    <property type="entry name" value="Arm-DNA-bind_5"/>
    <property type="match status" value="1"/>
</dbReference>
<dbReference type="Pfam" id="PF13102">
    <property type="entry name" value="Phage_int_SAM_5"/>
    <property type="match status" value="1"/>
</dbReference>
<evidence type="ECO:0000259" key="4">
    <source>
        <dbReference type="PROSITE" id="PS51898"/>
    </source>
</evidence>
<dbReference type="AlphaFoldDB" id="A0A1N6ZVP0"/>
<evidence type="ECO:0000313" key="6">
    <source>
        <dbReference type="Proteomes" id="UP000185924"/>
    </source>
</evidence>
<dbReference type="Proteomes" id="UP000185924">
    <property type="component" value="Unassembled WGS sequence"/>
</dbReference>
<reference evidence="6" key="1">
    <citation type="submission" date="2017-01" db="EMBL/GenBank/DDBJ databases">
        <authorList>
            <person name="Varghese N."/>
            <person name="Submissions S."/>
        </authorList>
    </citation>
    <scope>NUCLEOTIDE SEQUENCE [LARGE SCALE GENOMIC DNA]</scope>
    <source>
        <strain evidence="6">DM9</strain>
    </source>
</reference>
<dbReference type="STRING" id="1077936.SAMN05421545_3052"/>
<dbReference type="InterPro" id="IPR050090">
    <property type="entry name" value="Tyrosine_recombinase_XerCD"/>
</dbReference>
<comment type="similarity">
    <text evidence="1">Belongs to the 'phage' integrase family.</text>
</comment>
<dbReference type="RefSeq" id="WP_076422730.1">
    <property type="nucleotide sequence ID" value="NZ_FTNM01000005.1"/>
</dbReference>
<dbReference type="GO" id="GO:0006310">
    <property type="term" value="P:DNA recombination"/>
    <property type="evidence" value="ECO:0007669"/>
    <property type="project" value="UniProtKB-KW"/>
</dbReference>
<feature type="domain" description="Tyr recombinase" evidence="4">
    <location>
        <begin position="219"/>
        <end position="403"/>
    </location>
</feature>
<evidence type="ECO:0000256" key="2">
    <source>
        <dbReference type="ARBA" id="ARBA00023125"/>
    </source>
</evidence>
<name>A0A1N6ZVP0_9BACT</name>
<dbReference type="InterPro" id="IPR010998">
    <property type="entry name" value="Integrase_recombinase_N"/>
</dbReference>
<dbReference type="InterPro" id="IPR011010">
    <property type="entry name" value="DNA_brk_join_enz"/>
</dbReference>